<evidence type="ECO:0000256" key="6">
    <source>
        <dbReference type="ARBA" id="ARBA00031849"/>
    </source>
</evidence>
<evidence type="ECO:0000313" key="7">
    <source>
        <dbReference type="EMBL" id="QBM87989.1"/>
    </source>
</evidence>
<proteinExistence type="inferred from homology"/>
<evidence type="ECO:0000256" key="5">
    <source>
        <dbReference type="ARBA" id="ARBA00023128"/>
    </source>
</evidence>
<keyword evidence="5" id="KW-0496">Mitochondrion</keyword>
<protein>
    <recommendedName>
        <fullName evidence="3">Altered inheritance of mitochondria protein 9, mitochondrial</fullName>
    </recommendedName>
    <alternativeName>
        <fullName evidence="6">Found in mitochondrial proteome protein 29</fullName>
    </alternativeName>
</protein>
<dbReference type="GO" id="GO:0005739">
    <property type="term" value="C:mitochondrion"/>
    <property type="evidence" value="ECO:0007669"/>
    <property type="project" value="UniProtKB-SubCell"/>
</dbReference>
<dbReference type="Proteomes" id="UP000292447">
    <property type="component" value="Chromosome II"/>
</dbReference>
<accession>A0A4P6XMC1</accession>
<evidence type="ECO:0000256" key="4">
    <source>
        <dbReference type="ARBA" id="ARBA00022946"/>
    </source>
</evidence>
<evidence type="ECO:0000256" key="2">
    <source>
        <dbReference type="ARBA" id="ARBA00005543"/>
    </source>
</evidence>
<gene>
    <name evidence="7" type="ORF">METSCH_B12030</name>
</gene>
<dbReference type="PANTHER" id="PTHR36091">
    <property type="entry name" value="ALTERED INHERITANCE OF MITOCHONDRIA PROTEIN 9, MITOCHONDRIAL"/>
    <property type="match status" value="1"/>
</dbReference>
<name>A0A4P6XMC1_9ASCO</name>
<dbReference type="InterPro" id="IPR051035">
    <property type="entry name" value="Mito_inheritance_9"/>
</dbReference>
<comment type="subcellular location">
    <subcellularLocation>
        <location evidence="1">Mitochondrion</location>
    </subcellularLocation>
</comment>
<sequence>MLRLSSRITRRVSQNSSIRFLRAAPILKRYISSEPKESFTRLNDRGDPSRNQFFQYTWGSWLKNNTLEKARRETRFNIENVLTFLKSLLVKNGELEKPQLMANGITTLTNNWTKDIIGENSYEIKSIASIHEGKHHRVYKLSLQNGKELVLRIPYKLESDFAIETKIKSEVATLDFLDVKLGANVPKVIAYGSTRTNPLQTPFILMEYVQGDLLMKQWDPMMPDSETSKEKLLLVVEPIMDFYDKALAITFNRFGSLYFHDDVSVENQSYLPYEESDEALKNRWRIGPSVERVFSKNKKHLSAQQVKQYSGPWDASKPLDMISDVANIQLESLKSRLGLAQADAGNKIENIDELKKQIAVFDNLKKMSQKLFNPVSKSIMNVNEMFKPRLFFPDLDPLNVIVRDGEPVFLDFEHTTIKPFILANYPSFVAYQGAKIYNLEEDIPEYEKMDDVEKQQYQFMYYKTRNERLWEHALNSKRHDLIAVASPHIKVLKAPYLQALECKSDKDYLFVENAIVQLQAMWNVYVANGLVNTEESGFPIEYTQETLDAHQADLEAHQTEIVSTPFAATGGWVPQDMFAVLKEQGILVEGKNGDYHIETEAALKDVPQPEKTDN</sequence>
<dbReference type="Gene3D" id="3.30.200.20">
    <property type="entry name" value="Phosphorylase Kinase, domain 1"/>
    <property type="match status" value="1"/>
</dbReference>
<comment type="similarity">
    <text evidence="2">Belongs to the AIM9 family.</text>
</comment>
<dbReference type="AlphaFoldDB" id="A0A4P6XMC1"/>
<organism evidence="7 8">
    <name type="scientific">Metschnikowia aff. pulcherrima</name>
    <dbReference type="NCBI Taxonomy" id="2163413"/>
    <lineage>
        <taxon>Eukaryota</taxon>
        <taxon>Fungi</taxon>
        <taxon>Dikarya</taxon>
        <taxon>Ascomycota</taxon>
        <taxon>Saccharomycotina</taxon>
        <taxon>Pichiomycetes</taxon>
        <taxon>Metschnikowiaceae</taxon>
        <taxon>Metschnikowia</taxon>
    </lineage>
</organism>
<evidence type="ECO:0000256" key="3">
    <source>
        <dbReference type="ARBA" id="ARBA00016197"/>
    </source>
</evidence>
<dbReference type="EMBL" id="CP034457">
    <property type="protein sequence ID" value="QBM87989.1"/>
    <property type="molecule type" value="Genomic_DNA"/>
</dbReference>
<evidence type="ECO:0000313" key="8">
    <source>
        <dbReference type="Proteomes" id="UP000292447"/>
    </source>
</evidence>
<keyword evidence="8" id="KW-1185">Reference proteome</keyword>
<dbReference type="PANTHER" id="PTHR36091:SF1">
    <property type="entry name" value="ALTERED INHERITANCE OF MITOCHONDRIA PROTEIN 9, MITOCHONDRIAL"/>
    <property type="match status" value="1"/>
</dbReference>
<keyword evidence="4" id="KW-0809">Transit peptide</keyword>
<evidence type="ECO:0000256" key="1">
    <source>
        <dbReference type="ARBA" id="ARBA00004173"/>
    </source>
</evidence>
<dbReference type="STRING" id="2163413.A0A4P6XMC1"/>
<dbReference type="InterPro" id="IPR011009">
    <property type="entry name" value="Kinase-like_dom_sf"/>
</dbReference>
<reference evidence="8" key="1">
    <citation type="submission" date="2019-03" db="EMBL/GenBank/DDBJ databases">
        <title>Snf2 controls pulcherriminic acid biosynthesis and connects pigmentation and antifungal activity of the yeast Metschnikowia pulcherrima.</title>
        <authorList>
            <person name="Gore-Lloyd D."/>
            <person name="Sumann I."/>
            <person name="Brachmann A.O."/>
            <person name="Schneeberger K."/>
            <person name="Ortiz-Merino R.A."/>
            <person name="Moreno-Beltran M."/>
            <person name="Schlaefli M."/>
            <person name="Kirner P."/>
            <person name="Santos Kron A."/>
            <person name="Wolfe K.H."/>
            <person name="Piel J."/>
            <person name="Ahrens C.H."/>
            <person name="Henk D."/>
            <person name="Freimoser F.M."/>
        </authorList>
    </citation>
    <scope>NUCLEOTIDE SEQUENCE [LARGE SCALE GENOMIC DNA]</scope>
    <source>
        <strain evidence="8">APC 1.2</strain>
    </source>
</reference>
<dbReference type="SUPFAM" id="SSF56112">
    <property type="entry name" value="Protein kinase-like (PK-like)"/>
    <property type="match status" value="1"/>
</dbReference>